<evidence type="ECO:0000313" key="3">
    <source>
        <dbReference type="Proteomes" id="UP000308199"/>
    </source>
</evidence>
<proteinExistence type="predicted"/>
<feature type="compositionally biased region" description="Basic and acidic residues" evidence="1">
    <location>
        <begin position="12"/>
        <end position="34"/>
    </location>
</feature>
<accession>A0A4S4LC75</accession>
<feature type="region of interest" description="Disordered" evidence="1">
    <location>
        <begin position="1"/>
        <end position="34"/>
    </location>
</feature>
<sequence>MVDSDTAGDSGDPSKKNQDSGLHERKDDESTDKHMLDDVELSTDAIAEAFEYIKKPILLACLSSISGTLLPNFQHRISFSLLHQKTRRSLYGAAACRFLLGVFGAPITPGITLATPVDAWFFSHGERLLATAHVVGNQVGTLTGIKSGKFKPYQIKPYQIKLALLDFKTWCIVVSIFAAGIPNGVISNFS</sequence>
<organism evidence="2 3">
    <name type="scientific">Phellinidium pouzarii</name>
    <dbReference type="NCBI Taxonomy" id="167371"/>
    <lineage>
        <taxon>Eukaryota</taxon>
        <taxon>Fungi</taxon>
        <taxon>Dikarya</taxon>
        <taxon>Basidiomycota</taxon>
        <taxon>Agaricomycotina</taxon>
        <taxon>Agaricomycetes</taxon>
        <taxon>Hymenochaetales</taxon>
        <taxon>Hymenochaetaceae</taxon>
        <taxon>Phellinidium</taxon>
    </lineage>
</organism>
<dbReference type="AlphaFoldDB" id="A0A4S4LC75"/>
<evidence type="ECO:0000313" key="2">
    <source>
        <dbReference type="EMBL" id="THH09354.1"/>
    </source>
</evidence>
<dbReference type="Proteomes" id="UP000308199">
    <property type="component" value="Unassembled WGS sequence"/>
</dbReference>
<evidence type="ECO:0000256" key="1">
    <source>
        <dbReference type="SAM" id="MobiDB-lite"/>
    </source>
</evidence>
<gene>
    <name evidence="2" type="ORF">EW145_g2069</name>
</gene>
<comment type="caution">
    <text evidence="2">The sequence shown here is derived from an EMBL/GenBank/DDBJ whole genome shotgun (WGS) entry which is preliminary data.</text>
</comment>
<protein>
    <submittedName>
        <fullName evidence="2">Uncharacterized protein</fullName>
    </submittedName>
</protein>
<keyword evidence="3" id="KW-1185">Reference proteome</keyword>
<reference evidence="2 3" key="1">
    <citation type="submission" date="2019-02" db="EMBL/GenBank/DDBJ databases">
        <title>Genome sequencing of the rare red list fungi Phellinidium pouzarii.</title>
        <authorList>
            <person name="Buettner E."/>
            <person name="Kellner H."/>
        </authorList>
    </citation>
    <scope>NUCLEOTIDE SEQUENCE [LARGE SCALE GENOMIC DNA]</scope>
    <source>
        <strain evidence="2 3">DSM 108285</strain>
    </source>
</reference>
<dbReference type="OrthoDB" id="6730379at2759"/>
<name>A0A4S4LC75_9AGAM</name>
<dbReference type="EMBL" id="SGPK01000066">
    <property type="protein sequence ID" value="THH09354.1"/>
    <property type="molecule type" value="Genomic_DNA"/>
</dbReference>